<gene>
    <name evidence="3" type="primary">NPP-9_1</name>
    <name evidence="3" type="ORF">KIN20_007092</name>
</gene>
<dbReference type="PANTHER" id="PTHR23138:SF179">
    <property type="entry name" value="NUCLEAR PORE COMPLEX PROTEIN"/>
    <property type="match status" value="1"/>
</dbReference>
<proteinExistence type="predicted"/>
<evidence type="ECO:0000313" key="4">
    <source>
        <dbReference type="Proteomes" id="UP001196413"/>
    </source>
</evidence>
<evidence type="ECO:0000313" key="3">
    <source>
        <dbReference type="EMBL" id="KAJ1351139.1"/>
    </source>
</evidence>
<protein>
    <submittedName>
        <fullName evidence="3">Nuclear pore complex protein Nup98-Nup96</fullName>
    </submittedName>
</protein>
<feature type="region of interest" description="Disordered" evidence="1">
    <location>
        <begin position="1"/>
        <end position="30"/>
    </location>
</feature>
<evidence type="ECO:0000256" key="1">
    <source>
        <dbReference type="SAM" id="MobiDB-lite"/>
    </source>
</evidence>
<dbReference type="GO" id="GO:0005737">
    <property type="term" value="C:cytoplasm"/>
    <property type="evidence" value="ECO:0007669"/>
    <property type="project" value="TreeGrafter"/>
</dbReference>
<feature type="non-terminal residue" evidence="3">
    <location>
        <position position="1"/>
    </location>
</feature>
<sequence>DLHMASTRLPEKETVGSDEEREHRPDDEFEQTAEFAPAVPLPDLIDVVTGKEEEMVVFTARAKLYHFVKETNEHKERGVGELKVLRNPQSNAHRVVMRRDHVHKICANFAISPSMNINERKGVKHAYTWICRDYSEFRGGMDKIFTVKFKTAEIAKEFHDVFLEAAAAYVTNSE</sequence>
<dbReference type="PANTHER" id="PTHR23138">
    <property type="entry name" value="RAN BINDING PROTEIN"/>
    <property type="match status" value="1"/>
</dbReference>
<dbReference type="EMBL" id="JAHQIW010001013">
    <property type="protein sequence ID" value="KAJ1351139.1"/>
    <property type="molecule type" value="Genomic_DNA"/>
</dbReference>
<evidence type="ECO:0000259" key="2">
    <source>
        <dbReference type="PROSITE" id="PS50196"/>
    </source>
</evidence>
<dbReference type="InterPro" id="IPR045255">
    <property type="entry name" value="RanBP1-like"/>
</dbReference>
<feature type="compositionally biased region" description="Basic and acidic residues" evidence="1">
    <location>
        <begin position="1"/>
        <end position="26"/>
    </location>
</feature>
<accession>A0AAD5MP30</accession>
<feature type="domain" description="RanBD1" evidence="2">
    <location>
        <begin position="34"/>
        <end position="165"/>
    </location>
</feature>
<dbReference type="InterPro" id="IPR011993">
    <property type="entry name" value="PH-like_dom_sf"/>
</dbReference>
<dbReference type="Pfam" id="PF00638">
    <property type="entry name" value="Ran_BP1"/>
    <property type="match status" value="1"/>
</dbReference>
<dbReference type="InterPro" id="IPR000156">
    <property type="entry name" value="Ran_bind_dom"/>
</dbReference>
<dbReference type="PROSITE" id="PS50196">
    <property type="entry name" value="RANBD1"/>
    <property type="match status" value="1"/>
</dbReference>
<dbReference type="SMART" id="SM00160">
    <property type="entry name" value="RanBD"/>
    <property type="match status" value="1"/>
</dbReference>
<dbReference type="AlphaFoldDB" id="A0AAD5MP30"/>
<reference evidence="3" key="1">
    <citation type="submission" date="2021-06" db="EMBL/GenBank/DDBJ databases">
        <title>Parelaphostrongylus tenuis whole genome reference sequence.</title>
        <authorList>
            <person name="Garwood T.J."/>
            <person name="Larsen P.A."/>
            <person name="Fountain-Jones N.M."/>
            <person name="Garbe J.R."/>
            <person name="Macchietto M.G."/>
            <person name="Kania S.A."/>
            <person name="Gerhold R.W."/>
            <person name="Richards J.E."/>
            <person name="Wolf T.M."/>
        </authorList>
    </citation>
    <scope>NUCLEOTIDE SEQUENCE</scope>
    <source>
        <strain evidence="3">MNPRO001-30</strain>
        <tissue evidence="3">Meninges</tissue>
    </source>
</reference>
<dbReference type="GO" id="GO:0005643">
    <property type="term" value="C:nuclear pore"/>
    <property type="evidence" value="ECO:0007669"/>
    <property type="project" value="TreeGrafter"/>
</dbReference>
<dbReference type="CDD" id="cd00835">
    <property type="entry name" value="RanBD_family"/>
    <property type="match status" value="1"/>
</dbReference>
<dbReference type="Gene3D" id="2.30.29.30">
    <property type="entry name" value="Pleckstrin-homology domain (PH domain)/Phosphotyrosine-binding domain (PTB)"/>
    <property type="match status" value="1"/>
</dbReference>
<dbReference type="Proteomes" id="UP001196413">
    <property type="component" value="Unassembled WGS sequence"/>
</dbReference>
<name>A0AAD5MP30_PARTN</name>
<dbReference type="GO" id="GO:0005096">
    <property type="term" value="F:GTPase activator activity"/>
    <property type="evidence" value="ECO:0007669"/>
    <property type="project" value="TreeGrafter"/>
</dbReference>
<keyword evidence="4" id="KW-1185">Reference proteome</keyword>
<dbReference type="SUPFAM" id="SSF50729">
    <property type="entry name" value="PH domain-like"/>
    <property type="match status" value="1"/>
</dbReference>
<comment type="caution">
    <text evidence="3">The sequence shown here is derived from an EMBL/GenBank/DDBJ whole genome shotgun (WGS) entry which is preliminary data.</text>
</comment>
<organism evidence="3 4">
    <name type="scientific">Parelaphostrongylus tenuis</name>
    <name type="common">Meningeal worm</name>
    <dbReference type="NCBI Taxonomy" id="148309"/>
    <lineage>
        <taxon>Eukaryota</taxon>
        <taxon>Metazoa</taxon>
        <taxon>Ecdysozoa</taxon>
        <taxon>Nematoda</taxon>
        <taxon>Chromadorea</taxon>
        <taxon>Rhabditida</taxon>
        <taxon>Rhabditina</taxon>
        <taxon>Rhabditomorpha</taxon>
        <taxon>Strongyloidea</taxon>
        <taxon>Metastrongylidae</taxon>
        <taxon>Parelaphostrongylus</taxon>
    </lineage>
</organism>